<dbReference type="PANTHER" id="PTHR44858">
    <property type="entry name" value="TETRATRICOPEPTIDE REPEAT PROTEIN 6"/>
    <property type="match status" value="1"/>
</dbReference>
<feature type="repeat" description="TPR" evidence="3">
    <location>
        <begin position="398"/>
        <end position="431"/>
    </location>
</feature>
<gene>
    <name evidence="5" type="ORF">SAMN05192573_11857</name>
</gene>
<evidence type="ECO:0000256" key="3">
    <source>
        <dbReference type="PROSITE-ProRule" id="PRU00339"/>
    </source>
</evidence>
<dbReference type="Pfam" id="PF00515">
    <property type="entry name" value="TPR_1"/>
    <property type="match status" value="1"/>
</dbReference>
<dbReference type="SUPFAM" id="SSF52540">
    <property type="entry name" value="P-loop containing nucleoside triphosphate hydrolases"/>
    <property type="match status" value="1"/>
</dbReference>
<dbReference type="EMBL" id="FNCG01000018">
    <property type="protein sequence ID" value="SDI28219.1"/>
    <property type="molecule type" value="Genomic_DNA"/>
</dbReference>
<dbReference type="NCBIfam" id="NF047398">
    <property type="entry name" value="AAA_KGGVGR"/>
    <property type="match status" value="1"/>
</dbReference>
<dbReference type="PROSITE" id="PS50005">
    <property type="entry name" value="TPR"/>
    <property type="match status" value="2"/>
</dbReference>
<dbReference type="RefSeq" id="WP_091174287.1">
    <property type="nucleotide sequence ID" value="NZ_FNCG01000018.1"/>
</dbReference>
<protein>
    <submittedName>
        <fullName evidence="5">Tetratricopeptide repeat-containing protein</fullName>
    </submittedName>
</protein>
<dbReference type="Proteomes" id="UP000199705">
    <property type="component" value="Unassembled WGS sequence"/>
</dbReference>
<sequence>MKTITFYSYKGGVGRSLALTNIAVRLSEIGQRVCIVDFDLDAPGLHFKFKNYELANPINRGIVDYIHLFSSEKVIDQDLESYAVILEPAASVFQPITMIPAGNIDSPEYWKKLSMINWSDLFYAENASGVSFFLDFKAKIEKVFKPDFLLIDSRTGITDISGITLRLLAEQVVILCINNKENLFGSKKIIKSLTNPNNALFGTTPKINFVLSRVPFGPNEKEKEFLIVEKLKHDFKTDFNLPEFDVSVIHSDKRIEEEESYLSSPHYDYQPGSISNDYLKLFETITGDQLHLDDRFLTSKRAEVEFHKSNIESGMKMKMQHINKAIELDSSKYAYYIARGVLYAQQGNASMGIDDHLKALELNPVSPHIRFNLGLLYMNLKQYDEALKYLRSAERYGPIVFLNIGLIYARLRKPDKAIDAFDKALALHPSFDMALNGRADQYRSSKQFQQALSDITKAIELNSNQPIFFATLAEIYADMDKIEEFYLNLAIALSKGLKTSNMYYAREVYERFFNDERFIALISKYDMNIDDFQIDPEQYI</sequence>
<keyword evidence="2 3" id="KW-0802">TPR repeat</keyword>
<feature type="repeat" description="TPR" evidence="3">
    <location>
        <begin position="333"/>
        <end position="366"/>
    </location>
</feature>
<evidence type="ECO:0000256" key="1">
    <source>
        <dbReference type="ARBA" id="ARBA00022737"/>
    </source>
</evidence>
<organism evidence="5 6">
    <name type="scientific">Mucilaginibacter gossypii</name>
    <dbReference type="NCBI Taxonomy" id="551996"/>
    <lineage>
        <taxon>Bacteria</taxon>
        <taxon>Pseudomonadati</taxon>
        <taxon>Bacteroidota</taxon>
        <taxon>Sphingobacteriia</taxon>
        <taxon>Sphingobacteriales</taxon>
        <taxon>Sphingobacteriaceae</taxon>
        <taxon>Mucilaginibacter</taxon>
    </lineage>
</organism>
<keyword evidence="6" id="KW-1185">Reference proteome</keyword>
<name>A0A1G8JAC6_9SPHI</name>
<dbReference type="STRING" id="551996.SAMN05192573_11857"/>
<evidence type="ECO:0000313" key="6">
    <source>
        <dbReference type="Proteomes" id="UP000199705"/>
    </source>
</evidence>
<dbReference type="SMART" id="SM00028">
    <property type="entry name" value="TPR"/>
    <property type="match status" value="4"/>
</dbReference>
<dbReference type="InterPro" id="IPR019734">
    <property type="entry name" value="TPR_rpt"/>
</dbReference>
<evidence type="ECO:0000313" key="5">
    <source>
        <dbReference type="EMBL" id="SDI28219.1"/>
    </source>
</evidence>
<dbReference type="Gene3D" id="3.40.50.300">
    <property type="entry name" value="P-loop containing nucleotide triphosphate hydrolases"/>
    <property type="match status" value="1"/>
</dbReference>
<dbReference type="AlphaFoldDB" id="A0A1G8JAC6"/>
<feature type="domain" description="CobQ/CobB/MinD/ParA nucleotide binding" evidence="4">
    <location>
        <begin position="4"/>
        <end position="214"/>
    </location>
</feature>
<evidence type="ECO:0000259" key="4">
    <source>
        <dbReference type="Pfam" id="PF01656"/>
    </source>
</evidence>
<evidence type="ECO:0000256" key="2">
    <source>
        <dbReference type="ARBA" id="ARBA00022803"/>
    </source>
</evidence>
<dbReference type="Pfam" id="PF01656">
    <property type="entry name" value="CbiA"/>
    <property type="match status" value="1"/>
</dbReference>
<dbReference type="SUPFAM" id="SSF48452">
    <property type="entry name" value="TPR-like"/>
    <property type="match status" value="1"/>
</dbReference>
<dbReference type="InterPro" id="IPR027417">
    <property type="entry name" value="P-loop_NTPase"/>
</dbReference>
<dbReference type="PROSITE" id="PS50293">
    <property type="entry name" value="TPR_REGION"/>
    <property type="match status" value="1"/>
</dbReference>
<dbReference type="Pfam" id="PF13431">
    <property type="entry name" value="TPR_17"/>
    <property type="match status" value="1"/>
</dbReference>
<dbReference type="InterPro" id="IPR011990">
    <property type="entry name" value="TPR-like_helical_dom_sf"/>
</dbReference>
<dbReference type="InterPro" id="IPR002586">
    <property type="entry name" value="CobQ/CobB/MinD/ParA_Nub-bd_dom"/>
</dbReference>
<keyword evidence="1" id="KW-0677">Repeat</keyword>
<dbReference type="Gene3D" id="1.25.40.10">
    <property type="entry name" value="Tetratricopeptide repeat domain"/>
    <property type="match status" value="2"/>
</dbReference>
<proteinExistence type="predicted"/>
<dbReference type="InterPro" id="IPR050498">
    <property type="entry name" value="Ycf3"/>
</dbReference>
<accession>A0A1G8JAC6</accession>
<dbReference type="PANTHER" id="PTHR44858:SF1">
    <property type="entry name" value="UDP-N-ACETYLGLUCOSAMINE--PEPTIDE N-ACETYLGLUCOSAMINYLTRANSFERASE SPINDLY-RELATED"/>
    <property type="match status" value="1"/>
</dbReference>
<reference evidence="6" key="1">
    <citation type="submission" date="2016-10" db="EMBL/GenBank/DDBJ databases">
        <authorList>
            <person name="Varghese N."/>
            <person name="Submissions S."/>
        </authorList>
    </citation>
    <scope>NUCLEOTIDE SEQUENCE [LARGE SCALE GENOMIC DNA]</scope>
    <source>
        <strain evidence="6">Gh-67</strain>
    </source>
</reference>